<keyword evidence="3" id="KW-1185">Reference proteome</keyword>
<evidence type="ECO:0000256" key="1">
    <source>
        <dbReference type="SAM" id="MobiDB-lite"/>
    </source>
</evidence>
<reference evidence="3" key="1">
    <citation type="submission" date="2014-03" db="EMBL/GenBank/DDBJ databases">
        <authorList>
            <person name="Urmite Genomes U."/>
        </authorList>
    </citation>
    <scope>NUCLEOTIDE SEQUENCE [LARGE SCALE GENOMIC DNA]</scope>
    <source>
        <strain evidence="3">HD-03</strain>
    </source>
</reference>
<comment type="caution">
    <text evidence="2">The sequence shown here is derived from an EMBL/GenBank/DDBJ whole genome shotgun (WGS) entry which is preliminary data.</text>
</comment>
<feature type="region of interest" description="Disordered" evidence="1">
    <location>
        <begin position="11"/>
        <end position="133"/>
    </location>
</feature>
<dbReference type="RefSeq" id="WP_035508000.1">
    <property type="nucleotide sequence ID" value="NZ_CCDH010000003.1"/>
</dbReference>
<feature type="compositionally biased region" description="Basic and acidic residues" evidence="1">
    <location>
        <begin position="119"/>
        <end position="133"/>
    </location>
</feature>
<dbReference type="EMBL" id="CCDI010000002">
    <property type="protein sequence ID" value="CDQ23671.1"/>
    <property type="molecule type" value="Genomic_DNA"/>
</dbReference>
<sequence>MTYRVIRAFRDKENDHHTYKKGDVFPVSGEESEERIEYLMSPDNKLGEPVIEKLNQAPEEGLGEWDSQENSSNTESDGNEENAKEDSGEGESDTDSEDKGEFPIHTGGAWFELSNGEKIQGKEEAVQAEEELK</sequence>
<name>A0A024P4Y4_9BACI</name>
<feature type="compositionally biased region" description="Basic and acidic residues" evidence="1">
    <location>
        <begin position="11"/>
        <end position="23"/>
    </location>
</feature>
<protein>
    <submittedName>
        <fullName evidence="2">Uncharacterized protein</fullName>
    </submittedName>
</protein>
<reference evidence="2 3" key="2">
    <citation type="submission" date="2014-05" db="EMBL/GenBank/DDBJ databases">
        <title>Draft genome sequence of Halobacillus karajensis HK-03.</title>
        <authorList>
            <person name="Khelaifia S."/>
            <person name="Croce O."/>
            <person name="Lagier J.C."/>
            <person name="Raoult D."/>
        </authorList>
    </citation>
    <scope>NUCLEOTIDE SEQUENCE [LARGE SCALE GENOMIC DNA]</scope>
    <source>
        <strain evidence="2 3">HD-03</strain>
    </source>
</reference>
<accession>A0A024P4Y4</accession>
<dbReference type="OrthoDB" id="2300838at2"/>
<dbReference type="AlphaFoldDB" id="A0A024P4Y4"/>
<organism evidence="2 3">
    <name type="scientific">Halobacillus karajensis</name>
    <dbReference type="NCBI Taxonomy" id="195088"/>
    <lineage>
        <taxon>Bacteria</taxon>
        <taxon>Bacillati</taxon>
        <taxon>Bacillota</taxon>
        <taxon>Bacilli</taxon>
        <taxon>Bacillales</taxon>
        <taxon>Bacillaceae</taxon>
        <taxon>Halobacillus</taxon>
    </lineage>
</organism>
<evidence type="ECO:0000313" key="3">
    <source>
        <dbReference type="Proteomes" id="UP000028868"/>
    </source>
</evidence>
<proteinExistence type="predicted"/>
<evidence type="ECO:0000313" key="2">
    <source>
        <dbReference type="EMBL" id="CDQ23671.1"/>
    </source>
</evidence>
<gene>
    <name evidence="2" type="ORF">BN983_01922</name>
</gene>
<dbReference type="Proteomes" id="UP000028868">
    <property type="component" value="Unassembled WGS sequence"/>
</dbReference>